<dbReference type="Proteomes" id="UP000005801">
    <property type="component" value="Unassembled WGS sequence"/>
</dbReference>
<protein>
    <recommendedName>
        <fullName evidence="1">GMT-like wHTH domain-containing protein</fullName>
    </recommendedName>
</protein>
<dbReference type="NCBIfam" id="TIGR04474">
    <property type="entry name" value="tcm_partner"/>
    <property type="match status" value="1"/>
</dbReference>
<gene>
    <name evidence="2" type="ORF">PPSIR1_35317</name>
</gene>
<accession>A6G3X1</accession>
<sequence length="390" mass="44385">MDVPEEYFGREQSYLKHRFLTEYLRAWAHKIGRLVAREGGKQRIWYIDVFAGPWRSQDTDLRDTSIYIGLQALEEAAETLREQVGAGIELGAVFVEKSPSAFRRLKSYLDGRGGAVVTDAYLGEFGTHVRAIQELIGDDPAFIFVDPTGFKGVEMRFIAPLVEPRFRDVLINVMFNDVNRWKDDPRAFLREQMRAFFGLSDADLPSGLGEIELMRLYRAQLKTRCNVAWAADMSIPHPTIERTWFRLVIGGKHEKVLEVFRSAEKRVAGAEASIIREGARSRRTAQGSLFAPEEIASTEDRRYAQQQQADLTRVGAELSKVLERGPLRWSRVWPRLLEELHLTRGDLSKQCFQLYSNGQLSVSPTPGTRRRTLHDDDVISLRASDARGQA</sequence>
<organism evidence="2 3">
    <name type="scientific">Plesiocystis pacifica SIR-1</name>
    <dbReference type="NCBI Taxonomy" id="391625"/>
    <lineage>
        <taxon>Bacteria</taxon>
        <taxon>Pseudomonadati</taxon>
        <taxon>Myxococcota</taxon>
        <taxon>Polyangia</taxon>
        <taxon>Nannocystales</taxon>
        <taxon>Nannocystaceae</taxon>
        <taxon>Plesiocystis</taxon>
    </lineage>
</organism>
<feature type="domain" description="GMT-like wHTH" evidence="1">
    <location>
        <begin position="290"/>
        <end position="367"/>
    </location>
</feature>
<proteinExistence type="predicted"/>
<evidence type="ECO:0000259" key="1">
    <source>
        <dbReference type="Pfam" id="PF22560"/>
    </source>
</evidence>
<dbReference type="OrthoDB" id="6802137at2"/>
<dbReference type="Pfam" id="PF22560">
    <property type="entry name" value="GMT-wHTH"/>
    <property type="match status" value="1"/>
</dbReference>
<dbReference type="InterPro" id="IPR054339">
    <property type="entry name" value="GMT_wHTH"/>
</dbReference>
<dbReference type="EMBL" id="ABCS01000019">
    <property type="protein sequence ID" value="EDM79508.1"/>
    <property type="molecule type" value="Genomic_DNA"/>
</dbReference>
<dbReference type="RefSeq" id="WP_006971420.1">
    <property type="nucleotide sequence ID" value="NZ_ABCS01000019.1"/>
</dbReference>
<dbReference type="InterPro" id="IPR031009">
    <property type="entry name" value="Tcm_partner"/>
</dbReference>
<evidence type="ECO:0000313" key="3">
    <source>
        <dbReference type="Proteomes" id="UP000005801"/>
    </source>
</evidence>
<comment type="caution">
    <text evidence="2">The sequence shown here is derived from an EMBL/GenBank/DDBJ whole genome shotgun (WGS) entry which is preliminary data.</text>
</comment>
<dbReference type="eggNOG" id="ENOG5030IY4">
    <property type="taxonomic scope" value="Bacteria"/>
</dbReference>
<name>A6G3X1_9BACT</name>
<keyword evidence="3" id="KW-1185">Reference proteome</keyword>
<reference evidence="2 3" key="1">
    <citation type="submission" date="2007-06" db="EMBL/GenBank/DDBJ databases">
        <authorList>
            <person name="Shimkets L."/>
            <person name="Ferriera S."/>
            <person name="Johnson J."/>
            <person name="Kravitz S."/>
            <person name="Beeson K."/>
            <person name="Sutton G."/>
            <person name="Rogers Y.-H."/>
            <person name="Friedman R."/>
            <person name="Frazier M."/>
            <person name="Venter J.C."/>
        </authorList>
    </citation>
    <scope>NUCLEOTIDE SEQUENCE [LARGE SCALE GENOMIC DNA]</scope>
    <source>
        <strain evidence="2 3">SIR-1</strain>
    </source>
</reference>
<evidence type="ECO:0000313" key="2">
    <source>
        <dbReference type="EMBL" id="EDM79508.1"/>
    </source>
</evidence>
<dbReference type="AlphaFoldDB" id="A6G3X1"/>
<dbReference type="STRING" id="391625.PPSIR1_35317"/>